<dbReference type="InterPro" id="IPR002182">
    <property type="entry name" value="NB-ARC"/>
</dbReference>
<sequence length="831" mass="94669">MEELKAEIWYLATTTLFFIFLAILYDQLTKRIPTRLRADQAPKSGYGLIAAAAHETPVRASGIDIIFVHGLGSNPDTTWRARKVDLLHDKAGCPRSTNDEYVNWISEFLPHDLPPTVCKDTRILFYNYDSYWKRDALKTGLVELGGQLLEEVKTKLRQTEEGQSRSLIFVGYSYGGLVIKEAFVQAHRHQDLDGIRGHTKAICFLGTPHRGSSFTRLGRLAALVLQPLGSNPSLLTEVEYDSEPLLNLQKTFETMLPVNLRVVNFYEQRPTRILGFWFLSWKEFCVKKQSAIFGGAQATDIPLGVDHFGLNKFGSKEDTSYKKISSKLAEICQSLLQQVKRQYAVPLETVRTYTPRHELSSKLETEMKVDHEEGSVQHAVVIHGLGGTGKSQLALRYAEDHKDQYDPVLWIDATDMDTVRSSFERCAVELRLATDLTGATGPALTDSAAVQAVLRWLRNRKETDEEWLVIIDNADDVSWGLKPVMPKGRRGSIMITSRDKYSTMLVDRDCQQLEVGIMSEHEANNLLLRHLKWSVESAPEKIRDGCDAVVRRLGHLALAVDLAGAYISNDANQESALAYYVTDYDKHQDELLRSESFRGLRPTDRTVWTVWDTTLEKIEEKFPHLKPTVLLAFLAQFKGSIIQDEMFRLAAIGTAAVSDELGEEEEQGLPDDIYQFLQADGVDWDDYMYRNSRDLLLRYSLVQHAGGEWPGVTMHSLVQWRAMQYRKAERWQWWYVLSVVAACTQVTVESHRPQFRRHLVVHIPDISVVSLESFNIPDEMMDFVWERVSQVYSDEGRWAEAEELELHVIEIRKEKLGEDHPDTLTSMANLA</sequence>
<dbReference type="Gene3D" id="1.25.40.10">
    <property type="entry name" value="Tetratricopeptide repeat domain"/>
    <property type="match status" value="1"/>
</dbReference>
<feature type="domain" description="NB-ARC" evidence="2">
    <location>
        <begin position="372"/>
        <end position="527"/>
    </location>
</feature>
<dbReference type="SUPFAM" id="SSF52540">
    <property type="entry name" value="P-loop containing nucleoside triphosphate hydrolases"/>
    <property type="match status" value="1"/>
</dbReference>
<proteinExistence type="predicted"/>
<name>A0A3D8Q514_9HELO</name>
<dbReference type="InterPro" id="IPR011990">
    <property type="entry name" value="TPR-like_helical_dom_sf"/>
</dbReference>
<evidence type="ECO:0000313" key="3">
    <source>
        <dbReference type="EMBL" id="RDW56494.1"/>
    </source>
</evidence>
<dbReference type="PANTHER" id="PTHR48182">
    <property type="entry name" value="PROTEIN SERAC1"/>
    <property type="match status" value="1"/>
</dbReference>
<dbReference type="Proteomes" id="UP000256328">
    <property type="component" value="Unassembled WGS sequence"/>
</dbReference>
<dbReference type="InterPro" id="IPR027417">
    <property type="entry name" value="P-loop_NTPase"/>
</dbReference>
<keyword evidence="1" id="KW-0812">Transmembrane</keyword>
<dbReference type="Pfam" id="PF00931">
    <property type="entry name" value="NB-ARC"/>
    <property type="match status" value="1"/>
</dbReference>
<dbReference type="Gene3D" id="3.40.50.300">
    <property type="entry name" value="P-loop containing nucleotide triphosphate hydrolases"/>
    <property type="match status" value="1"/>
</dbReference>
<evidence type="ECO:0000313" key="4">
    <source>
        <dbReference type="Proteomes" id="UP000256328"/>
    </source>
</evidence>
<dbReference type="PANTHER" id="PTHR48182:SF3">
    <property type="entry name" value="DUF676 DOMAIN-CONTAINING PROTEIN"/>
    <property type="match status" value="1"/>
</dbReference>
<evidence type="ECO:0000256" key="1">
    <source>
        <dbReference type="SAM" id="Phobius"/>
    </source>
</evidence>
<feature type="transmembrane region" description="Helical" evidence="1">
    <location>
        <begin position="7"/>
        <end position="25"/>
    </location>
</feature>
<dbReference type="SUPFAM" id="SSF53474">
    <property type="entry name" value="alpha/beta-Hydrolases"/>
    <property type="match status" value="1"/>
</dbReference>
<protein>
    <recommendedName>
        <fullName evidence="2">NB-ARC domain-containing protein</fullName>
    </recommendedName>
</protein>
<keyword evidence="1" id="KW-1133">Transmembrane helix</keyword>
<dbReference type="AlphaFoldDB" id="A0A3D8Q514"/>
<accession>A0A3D8Q514</accession>
<gene>
    <name evidence="3" type="ORF">BP5796_13135</name>
</gene>
<dbReference type="EMBL" id="PDLN01000026">
    <property type="protein sequence ID" value="RDW56494.1"/>
    <property type="molecule type" value="Genomic_DNA"/>
</dbReference>
<dbReference type="Pfam" id="PF13374">
    <property type="entry name" value="TPR_10"/>
    <property type="match status" value="1"/>
</dbReference>
<dbReference type="OrthoDB" id="5086500at2759"/>
<evidence type="ECO:0000259" key="2">
    <source>
        <dbReference type="Pfam" id="PF00931"/>
    </source>
</evidence>
<keyword evidence="1" id="KW-0472">Membrane</keyword>
<dbReference type="GO" id="GO:0043531">
    <property type="term" value="F:ADP binding"/>
    <property type="evidence" value="ECO:0007669"/>
    <property type="project" value="InterPro"/>
</dbReference>
<comment type="caution">
    <text evidence="3">The sequence shown here is derived from an EMBL/GenBank/DDBJ whole genome shotgun (WGS) entry which is preliminary data.</text>
</comment>
<reference evidence="3 4" key="1">
    <citation type="journal article" date="2018" name="IMA Fungus">
        <title>IMA Genome-F 9: Draft genome sequence of Annulohypoxylon stygium, Aspergillus mulundensis, Berkeleyomyces basicola (syn. Thielaviopsis basicola), Ceratocystis smalleyi, two Cercospora beticola strains, Coleophoma cylindrospora, Fusarium fracticaudum, Phialophora cf. hyalina, and Morchella septimelata.</title>
        <authorList>
            <person name="Wingfield B.D."/>
            <person name="Bills G.F."/>
            <person name="Dong Y."/>
            <person name="Huang W."/>
            <person name="Nel W.J."/>
            <person name="Swalarsk-Parry B.S."/>
            <person name="Vaghefi N."/>
            <person name="Wilken P.M."/>
            <person name="An Z."/>
            <person name="de Beer Z.W."/>
            <person name="De Vos L."/>
            <person name="Chen L."/>
            <person name="Duong T.A."/>
            <person name="Gao Y."/>
            <person name="Hammerbacher A."/>
            <person name="Kikkert J.R."/>
            <person name="Li Y."/>
            <person name="Li H."/>
            <person name="Li K."/>
            <person name="Li Q."/>
            <person name="Liu X."/>
            <person name="Ma X."/>
            <person name="Naidoo K."/>
            <person name="Pethybridge S.J."/>
            <person name="Sun J."/>
            <person name="Steenkamp E.T."/>
            <person name="van der Nest M.A."/>
            <person name="van Wyk S."/>
            <person name="Wingfield M.J."/>
            <person name="Xiong C."/>
            <person name="Yue Q."/>
            <person name="Zhang X."/>
        </authorList>
    </citation>
    <scope>NUCLEOTIDE SEQUENCE [LARGE SCALE GENOMIC DNA]</scope>
    <source>
        <strain evidence="3 4">BP5796</strain>
    </source>
</reference>
<organism evidence="3 4">
    <name type="scientific">Coleophoma crateriformis</name>
    <dbReference type="NCBI Taxonomy" id="565419"/>
    <lineage>
        <taxon>Eukaryota</taxon>
        <taxon>Fungi</taxon>
        <taxon>Dikarya</taxon>
        <taxon>Ascomycota</taxon>
        <taxon>Pezizomycotina</taxon>
        <taxon>Leotiomycetes</taxon>
        <taxon>Helotiales</taxon>
        <taxon>Dermateaceae</taxon>
        <taxon>Coleophoma</taxon>
    </lineage>
</organism>
<dbReference type="Gene3D" id="3.40.50.1820">
    <property type="entry name" value="alpha/beta hydrolase"/>
    <property type="match status" value="1"/>
</dbReference>
<dbReference type="InterPro" id="IPR052374">
    <property type="entry name" value="SERAC1"/>
</dbReference>
<keyword evidence="4" id="KW-1185">Reference proteome</keyword>
<dbReference type="InterPro" id="IPR029058">
    <property type="entry name" value="AB_hydrolase_fold"/>
</dbReference>